<keyword evidence="4" id="KW-0645">Protease</keyword>
<sequence>MKKLLIVCASLLFTLGAAAVPAKRGIWKTIRLADGTEVKAELRGDEFMNYWESADGRRFTMNSATKRFETADFDALRKSAAAKRAARKATKPAYAPGGQSKVTIGGDHPPYVGEKKGLVILVEFADMPFRDGHDVALYNRILNEDNFTSDLGFIGSVRDYFRDQSYGQFLLSFDIAGPVRMPEGYAHYGTNDNANIGEMLETALLAVDNDIDFTKYDWDGDGEVDQVFFLYAGRGEASGGDEGTIWPHEWQLLGALGRYMTLDGMRINTYACGCEMASATRIDGIGTICHEFSHCLGLADMYDTDYSGGYGMSTWDIMDQGNYNGNSYIPAGYTAWERAFAGWLEPEELTEATSVDDMAPLSDGGKAYLIRNDGHSDEYYLLENRSQTGWDAGLEASGLLVVHVDFDENVWARNKVNDDPNRMRCTPVVADGLRGIRNIAGDVFPYNSNNSLTNTSRPAAEVYNKNTDGSYLMNKDITGITRNSDGTISFNFAPSVSSILLYESFDGCNGKGGNDGVFNNIGANKNVGTGTMSTDTDGWIYTKAGGANQCAMFTGAATTPEFELNGMARLTFKAAPLTTGANASQLTLSANGNATLSKTDYTMSIGKMTEYTLAIEGTGKVSVTFTPGNIFFLDEVKIESVTTSGIEGVTAGEAGSVSGKPADNRIYSIDGRYVGTDTGALKEGIYIRNGKKFVK</sequence>
<dbReference type="Proteomes" id="UP001168478">
    <property type="component" value="Unassembled WGS sequence"/>
</dbReference>
<dbReference type="AlphaFoldDB" id="A0AAW7JW81"/>
<evidence type="ECO:0000259" key="2">
    <source>
        <dbReference type="Pfam" id="PF05547"/>
    </source>
</evidence>
<evidence type="ECO:0000313" key="3">
    <source>
        <dbReference type="EMBL" id="MDN0023745.1"/>
    </source>
</evidence>
<dbReference type="NCBIfam" id="TIGR03296">
    <property type="entry name" value="M6dom_TIGR03296"/>
    <property type="match status" value="1"/>
</dbReference>
<feature type="chain" id="PRO_5043667151" evidence="1">
    <location>
        <begin position="20"/>
        <end position="695"/>
    </location>
</feature>
<protein>
    <submittedName>
        <fullName evidence="4">M6 family metalloprotease domain-containing protein</fullName>
    </submittedName>
</protein>
<evidence type="ECO:0000313" key="6">
    <source>
        <dbReference type="Proteomes" id="UP001168478"/>
    </source>
</evidence>
<organism evidence="4 6">
    <name type="scientific">Leyella lascolaii</name>
    <dbReference type="NCBI Taxonomy" id="1776379"/>
    <lineage>
        <taxon>Bacteria</taxon>
        <taxon>Pseudomonadati</taxon>
        <taxon>Bacteroidota</taxon>
        <taxon>Bacteroidia</taxon>
        <taxon>Bacteroidales</taxon>
        <taxon>Prevotellaceae</taxon>
        <taxon>Leyella</taxon>
    </lineage>
</organism>
<feature type="signal peptide" evidence="1">
    <location>
        <begin position="1"/>
        <end position="19"/>
    </location>
</feature>
<name>A0AAW7JW81_9BACT</name>
<dbReference type="Proteomes" id="UP001167831">
    <property type="component" value="Unassembled WGS sequence"/>
</dbReference>
<dbReference type="EMBL" id="JAUEIE010000018">
    <property type="protein sequence ID" value="MDN0023745.1"/>
    <property type="molecule type" value="Genomic_DNA"/>
</dbReference>
<dbReference type="PANTHER" id="PTHR41775:SF1">
    <property type="entry name" value="PEPTIDASE M6-LIKE DOMAIN-CONTAINING PROTEIN"/>
    <property type="match status" value="1"/>
</dbReference>
<dbReference type="Pfam" id="PF05547">
    <property type="entry name" value="Peptidase_M6"/>
    <property type="match status" value="1"/>
</dbReference>
<dbReference type="SUPFAM" id="SSF55486">
    <property type="entry name" value="Metalloproteases ('zincins'), catalytic domain"/>
    <property type="match status" value="1"/>
</dbReference>
<dbReference type="GO" id="GO:0008237">
    <property type="term" value="F:metallopeptidase activity"/>
    <property type="evidence" value="ECO:0007669"/>
    <property type="project" value="UniProtKB-KW"/>
</dbReference>
<accession>A0AAW7JW81</accession>
<gene>
    <name evidence="3" type="ORF">QVN81_12080</name>
    <name evidence="4" type="ORF">QVN84_11255</name>
</gene>
<dbReference type="RefSeq" id="WP_289826204.1">
    <property type="nucleotide sequence ID" value="NZ_JAUEIE010000018.1"/>
</dbReference>
<dbReference type="InterPro" id="IPR008757">
    <property type="entry name" value="Peptidase_M6-like_domain"/>
</dbReference>
<evidence type="ECO:0000256" key="1">
    <source>
        <dbReference type="SAM" id="SignalP"/>
    </source>
</evidence>
<dbReference type="PANTHER" id="PTHR41775">
    <property type="entry name" value="SECRETED PROTEIN-RELATED"/>
    <property type="match status" value="1"/>
</dbReference>
<keyword evidence="4" id="KW-0378">Hydrolase</keyword>
<evidence type="ECO:0000313" key="4">
    <source>
        <dbReference type="EMBL" id="MDN0026090.1"/>
    </source>
</evidence>
<evidence type="ECO:0000313" key="5">
    <source>
        <dbReference type="Proteomes" id="UP001167831"/>
    </source>
</evidence>
<reference evidence="4" key="1">
    <citation type="submission" date="2023-06" db="EMBL/GenBank/DDBJ databases">
        <authorList>
            <person name="Zeman M."/>
            <person name="Kubasova T."/>
            <person name="Jahodarova E."/>
            <person name="Nykrynova M."/>
            <person name="Rychlik I."/>
        </authorList>
    </citation>
    <scope>NUCLEOTIDE SEQUENCE</scope>
    <source>
        <strain evidence="4">ET15</strain>
        <strain evidence="3">ET37</strain>
    </source>
</reference>
<comment type="caution">
    <text evidence="4">The sequence shown here is derived from an EMBL/GenBank/DDBJ whole genome shotgun (WGS) entry which is preliminary data.</text>
</comment>
<proteinExistence type="predicted"/>
<keyword evidence="1" id="KW-0732">Signal</keyword>
<dbReference type="GO" id="GO:0006508">
    <property type="term" value="P:proteolysis"/>
    <property type="evidence" value="ECO:0007669"/>
    <property type="project" value="InterPro"/>
</dbReference>
<reference evidence="4" key="2">
    <citation type="submission" date="2023-08" db="EMBL/GenBank/DDBJ databases">
        <title>Identification and characterization of horizontal gene transfer across gut microbiota members of farm animals based on homology search.</title>
        <authorList>
            <person name="Schwarzerova J."/>
            <person name="Nykrynova M."/>
            <person name="Jureckova K."/>
            <person name="Cejkova D."/>
            <person name="Rychlik I."/>
        </authorList>
    </citation>
    <scope>NUCLEOTIDE SEQUENCE</scope>
    <source>
        <strain evidence="4">ET15</strain>
        <strain evidence="3">ET37</strain>
    </source>
</reference>
<keyword evidence="4" id="KW-0482">Metalloprotease</keyword>
<keyword evidence="5" id="KW-1185">Reference proteome</keyword>
<dbReference type="EMBL" id="JAUEIF010000012">
    <property type="protein sequence ID" value="MDN0026090.1"/>
    <property type="molecule type" value="Genomic_DNA"/>
</dbReference>
<feature type="domain" description="Peptidase M6-like" evidence="2">
    <location>
        <begin position="118"/>
        <end position="340"/>
    </location>
</feature>